<evidence type="ECO:0000313" key="7">
    <source>
        <dbReference type="EMBL" id="CAA2956226.1"/>
    </source>
</evidence>
<protein>
    <submittedName>
        <fullName evidence="7">Disease resistance At4g27190-like</fullName>
    </submittedName>
</protein>
<evidence type="ECO:0000256" key="2">
    <source>
        <dbReference type="ARBA" id="ARBA00022614"/>
    </source>
</evidence>
<dbReference type="GO" id="GO:0043531">
    <property type="term" value="F:ADP binding"/>
    <property type="evidence" value="ECO:0007669"/>
    <property type="project" value="InterPro"/>
</dbReference>
<comment type="caution">
    <text evidence="7">The sequence shown here is derived from an EMBL/GenBank/DDBJ whole genome shotgun (WGS) entry which is preliminary data.</text>
</comment>
<dbReference type="SUPFAM" id="SSF52540">
    <property type="entry name" value="P-loop containing nucleoside triphosphate hydrolases"/>
    <property type="match status" value="1"/>
</dbReference>
<organism evidence="7 8">
    <name type="scientific">Olea europaea subsp. europaea</name>
    <dbReference type="NCBI Taxonomy" id="158383"/>
    <lineage>
        <taxon>Eukaryota</taxon>
        <taxon>Viridiplantae</taxon>
        <taxon>Streptophyta</taxon>
        <taxon>Embryophyta</taxon>
        <taxon>Tracheophyta</taxon>
        <taxon>Spermatophyta</taxon>
        <taxon>Magnoliopsida</taxon>
        <taxon>eudicotyledons</taxon>
        <taxon>Gunneridae</taxon>
        <taxon>Pentapetalae</taxon>
        <taxon>asterids</taxon>
        <taxon>lamiids</taxon>
        <taxon>Lamiales</taxon>
        <taxon>Oleaceae</taxon>
        <taxon>Oleeae</taxon>
        <taxon>Olea</taxon>
    </lineage>
</organism>
<dbReference type="SMART" id="SM00382">
    <property type="entry name" value="AAA"/>
    <property type="match status" value="1"/>
</dbReference>
<dbReference type="OrthoDB" id="1579323at2759"/>
<dbReference type="PRINTS" id="PR00364">
    <property type="entry name" value="DISEASERSIST"/>
</dbReference>
<accession>A0A8S0PPS0</accession>
<dbReference type="SUPFAM" id="SSF52058">
    <property type="entry name" value="L domain-like"/>
    <property type="match status" value="1"/>
</dbReference>
<evidence type="ECO:0000256" key="1">
    <source>
        <dbReference type="ARBA" id="ARBA00008894"/>
    </source>
</evidence>
<dbReference type="Gramene" id="OE9A012457T2">
    <property type="protein sequence ID" value="OE9A012457C2"/>
    <property type="gene ID" value="OE9A012457"/>
</dbReference>
<keyword evidence="8" id="KW-1185">Reference proteome</keyword>
<keyword evidence="4" id="KW-0547">Nucleotide-binding</keyword>
<dbReference type="PANTHER" id="PTHR33463:SF198">
    <property type="entry name" value="RPP4C3"/>
    <property type="match status" value="1"/>
</dbReference>
<dbReference type="AlphaFoldDB" id="A0A8S0PPS0"/>
<dbReference type="InterPro" id="IPR057135">
    <property type="entry name" value="At4g27190-like_LRR"/>
</dbReference>
<evidence type="ECO:0000256" key="5">
    <source>
        <dbReference type="SAM" id="Coils"/>
    </source>
</evidence>
<dbReference type="Gene3D" id="3.40.50.300">
    <property type="entry name" value="P-loop containing nucleotide triphosphate hydrolases"/>
    <property type="match status" value="1"/>
</dbReference>
<dbReference type="Proteomes" id="UP000594638">
    <property type="component" value="Unassembled WGS sequence"/>
</dbReference>
<keyword evidence="2" id="KW-0433">Leucine-rich repeat</keyword>
<keyword evidence="3" id="KW-0611">Plant defense</keyword>
<dbReference type="InterPro" id="IPR002182">
    <property type="entry name" value="NB-ARC"/>
</dbReference>
<dbReference type="Pfam" id="PF00931">
    <property type="entry name" value="NB-ARC"/>
    <property type="match status" value="1"/>
</dbReference>
<dbReference type="GO" id="GO:0006952">
    <property type="term" value="P:defense response"/>
    <property type="evidence" value="ECO:0007669"/>
    <property type="project" value="UniProtKB-KW"/>
</dbReference>
<evidence type="ECO:0000256" key="4">
    <source>
        <dbReference type="ARBA" id="ARBA00022840"/>
    </source>
</evidence>
<dbReference type="InterPro" id="IPR003593">
    <property type="entry name" value="AAA+_ATPase"/>
</dbReference>
<dbReference type="Gene3D" id="3.80.10.10">
    <property type="entry name" value="Ribonuclease Inhibitor"/>
    <property type="match status" value="1"/>
</dbReference>
<comment type="similarity">
    <text evidence="1">Belongs to the disease resistance NB-LRR family.</text>
</comment>
<evidence type="ECO:0000313" key="8">
    <source>
        <dbReference type="Proteomes" id="UP000594638"/>
    </source>
</evidence>
<dbReference type="InterPro" id="IPR032675">
    <property type="entry name" value="LRR_dom_sf"/>
</dbReference>
<evidence type="ECO:0000259" key="6">
    <source>
        <dbReference type="SMART" id="SM00382"/>
    </source>
</evidence>
<dbReference type="InterPro" id="IPR042197">
    <property type="entry name" value="Apaf_helical"/>
</dbReference>
<dbReference type="Pfam" id="PF23247">
    <property type="entry name" value="LRR_RPS2"/>
    <property type="match status" value="1"/>
</dbReference>
<feature type="domain" description="AAA+ ATPase" evidence="6">
    <location>
        <begin position="171"/>
        <end position="291"/>
    </location>
</feature>
<proteinExistence type="inferred from homology"/>
<dbReference type="GO" id="GO:0005524">
    <property type="term" value="F:ATP binding"/>
    <property type="evidence" value="ECO:0007669"/>
    <property type="project" value="UniProtKB-KW"/>
</dbReference>
<dbReference type="InterPro" id="IPR050905">
    <property type="entry name" value="Plant_NBS-LRR"/>
</dbReference>
<sequence length="744" mass="84458">MAEAIVSPFVQKPADYTIAAISLQFKYMFRYNRNIQNLSSKVQDLENKRNEVQLSVDQAKSNALVINPEVDAWLKKVDDLKEQADEFLNSTTNSEMRCLYLRCPNLKTRYLLSRNATKKITAIDELQVKGDKLGEVGVRAPLQLLPVHGSEALKSRISTKKEIIKALEDTRISIVGIYGLPGVGKTTMAQEVMTQVLKDKLFDEVAKVVVSKDVDIIRIQYELAEMLDLSINVTKMRILVILDDVWTDINLETLGIPSLNRPEGLKILLTSRDKLVLERMGARNIEVGVLSGEEAFAFFQNVAKISNDATGLKDIAEQVAEECKGLPLALEVVGKTLVNRELYVWRDALNQLRHYQHGDEELRVIHFSGVQIPSPIRLPPGLRTLCLFNCDLEIGLSFFESLKKLEILLFVGSSVSIDFRSDEMVELSNLRSLGLGLMEDPHILPPGLLFGIKKLEELYLGSCLNTIDEENEHIIKELSSLKDLKTFQIKAFDARVLTQLLQECSEQLEKLERFQICMNFFSQSDHFRRELNLHDIDGNMLLEPGIKSLMRRTDKLSLSVEGWNNPVIELVEDGFSDLKSLKLTGLDSEYLIDATGSIPSGIFGNLKYLELISMRYLKEIHNGNLPRMEPAPFRNLKETVVDSCPKIKRVFSESVAKCMVNLRSVDISSCLTLEEVVSMDTQENEITESPSKIVFGKLRRIKLMDLPRFKMFCSHNRELVFPSLDQMIIQHCPEMTNFYFTRDS</sequence>
<evidence type="ECO:0000256" key="3">
    <source>
        <dbReference type="ARBA" id="ARBA00022821"/>
    </source>
</evidence>
<keyword evidence="4" id="KW-0067">ATP-binding</keyword>
<gene>
    <name evidence="7" type="ORF">OLEA9_A012457</name>
</gene>
<feature type="coiled-coil region" evidence="5">
    <location>
        <begin position="28"/>
        <end position="90"/>
    </location>
</feature>
<dbReference type="InterPro" id="IPR027417">
    <property type="entry name" value="P-loop_NTPase"/>
</dbReference>
<keyword evidence="5" id="KW-0175">Coiled coil</keyword>
<dbReference type="PANTHER" id="PTHR33463">
    <property type="entry name" value="NB-ARC DOMAIN-CONTAINING PROTEIN-RELATED"/>
    <property type="match status" value="1"/>
</dbReference>
<dbReference type="Gene3D" id="1.10.8.430">
    <property type="entry name" value="Helical domain of apoptotic protease-activating factors"/>
    <property type="match status" value="1"/>
</dbReference>
<reference evidence="7 8" key="1">
    <citation type="submission" date="2019-12" db="EMBL/GenBank/DDBJ databases">
        <authorList>
            <person name="Alioto T."/>
            <person name="Alioto T."/>
            <person name="Gomez Garrido J."/>
        </authorList>
    </citation>
    <scope>NUCLEOTIDE SEQUENCE [LARGE SCALE GENOMIC DNA]</scope>
</reference>
<dbReference type="EMBL" id="CACTIH010000180">
    <property type="protein sequence ID" value="CAA2956226.1"/>
    <property type="molecule type" value="Genomic_DNA"/>
</dbReference>
<name>A0A8S0PPS0_OLEEU</name>